<dbReference type="AlphaFoldDB" id="A0AAN2BKD4"/>
<dbReference type="EMBL" id="AP023086">
    <property type="protein sequence ID" value="BCD97909.1"/>
    <property type="molecule type" value="Genomic_DNA"/>
</dbReference>
<dbReference type="KEGG" id="marq:MARGE09_P2110"/>
<evidence type="ECO:0000256" key="1">
    <source>
        <dbReference type="SAM" id="SignalP"/>
    </source>
</evidence>
<name>A0AAN2BKD4_9GAMM</name>
<evidence type="ECO:0000313" key="2">
    <source>
        <dbReference type="EMBL" id="BCD97909.1"/>
    </source>
</evidence>
<sequence length="323" mass="35558">MKRKRTCPKWLKRGPLSYGVVALTSLLLGACDGSSLTSSSAVVSSLSSNAASSVSSMASSVSSEALSSVSSSSEPSIPSEPLCEAPADLEITDIASVVDWVNAMPKPLTLACFVKSLPRPMYYNATLSSFSAQPSVGKRSPRVFFMINDLVLTVVPDEKSDTKRDPETGKVMKDPETGLDLRFWDIDNIQLLELSMEVATTLPTRQSIKAELKFPVTQQLPRNAPYVKINYDESNTLSVCAFCHSAETQVEVLDGQPVYRSEMLRNPRDTEVPLGYMLNEYASCDPQSSENEWYRCEMLDAIYGQGTLVWKSFPEDMPTIFDN</sequence>
<accession>A0AAN2BKD4</accession>
<proteinExistence type="predicted"/>
<keyword evidence="3" id="KW-1185">Reference proteome</keyword>
<keyword evidence="1" id="KW-0732">Signal</keyword>
<evidence type="ECO:0000313" key="3">
    <source>
        <dbReference type="Proteomes" id="UP001320119"/>
    </source>
</evidence>
<organism evidence="2 3">
    <name type="scientific">Marinagarivorans cellulosilyticus</name>
    <dbReference type="NCBI Taxonomy" id="2721545"/>
    <lineage>
        <taxon>Bacteria</taxon>
        <taxon>Pseudomonadati</taxon>
        <taxon>Pseudomonadota</taxon>
        <taxon>Gammaproteobacteria</taxon>
        <taxon>Cellvibrionales</taxon>
        <taxon>Cellvibrionaceae</taxon>
        <taxon>Marinagarivorans</taxon>
    </lineage>
</organism>
<feature type="signal peptide" evidence="1">
    <location>
        <begin position="1"/>
        <end position="30"/>
    </location>
</feature>
<gene>
    <name evidence="2" type="ORF">MARGE09_P2110</name>
</gene>
<dbReference type="Proteomes" id="UP001320119">
    <property type="component" value="Chromosome"/>
</dbReference>
<dbReference type="PROSITE" id="PS51257">
    <property type="entry name" value="PROKAR_LIPOPROTEIN"/>
    <property type="match status" value="1"/>
</dbReference>
<protein>
    <submittedName>
        <fullName evidence="2">Uncharacterized protein</fullName>
    </submittedName>
</protein>
<reference evidence="2 3" key="1">
    <citation type="journal article" date="2022" name="IScience">
        <title>An ultrasensitive nanofiber-based assay for enzymatic hydrolysis and deep-sea microbial degradation of cellulose.</title>
        <authorList>
            <person name="Tsudome M."/>
            <person name="Tachioka M."/>
            <person name="Miyazaki M."/>
            <person name="Uchimura K."/>
            <person name="Tsuda M."/>
            <person name="Takaki Y."/>
            <person name="Deguchi S."/>
        </authorList>
    </citation>
    <scope>NUCLEOTIDE SEQUENCE [LARGE SCALE GENOMIC DNA]</scope>
    <source>
        <strain evidence="2 3">GE09</strain>
    </source>
</reference>
<feature type="chain" id="PRO_5042821351" evidence="1">
    <location>
        <begin position="31"/>
        <end position="323"/>
    </location>
</feature>